<feature type="transmembrane region" description="Helical" evidence="8">
    <location>
        <begin position="61"/>
        <end position="80"/>
    </location>
</feature>
<dbReference type="RefSeq" id="WP_123016079.1">
    <property type="nucleotide sequence ID" value="NZ_AP024911.1"/>
</dbReference>
<evidence type="ECO:0000256" key="7">
    <source>
        <dbReference type="ARBA" id="ARBA00023136"/>
    </source>
</evidence>
<sequence>MSHYKQKRHFEGELYPEQELELGEKQAFHQAEMFVPSEQEQDEHAIEASLDEVVRPRNGRLWKISTAIAVFGGLVVWQTVDSVLTAIRSSDWLSVGWSAFIAGLAAVGVGALCKELWHLRKLKRHFSIQEQAERLILDNQVGQGEAFCHKLAELGDIHATNLGYQRWKNSINNSHSDAEILELYDALVLEQQDKQALDIVTRYSTEAAVLVAVSPLAMADMILVGWRSFKMVEKLADLYGIELGYWSRLKLFKAVLVNMATAGASEMVVDASFDLLSMDLAAKVSTRAGQGIGVGILTARLGIKAMALLRPLPWVEQRRVKLSQVRKHILAKVAAVAVK</sequence>
<comment type="caution">
    <text evidence="9">The sequence shown here is derived from an EMBL/GenBank/DDBJ whole genome shotgun (WGS) entry which is preliminary data.</text>
</comment>
<evidence type="ECO:0000256" key="5">
    <source>
        <dbReference type="ARBA" id="ARBA00022692"/>
    </source>
</evidence>
<evidence type="ECO:0000256" key="8">
    <source>
        <dbReference type="SAM" id="Phobius"/>
    </source>
</evidence>
<evidence type="ECO:0000256" key="3">
    <source>
        <dbReference type="ARBA" id="ARBA00022475"/>
    </source>
</evidence>
<dbReference type="InterPro" id="IPR006507">
    <property type="entry name" value="UPF0283"/>
</dbReference>
<evidence type="ECO:0000256" key="4">
    <source>
        <dbReference type="ARBA" id="ARBA00022519"/>
    </source>
</evidence>
<evidence type="ECO:0000256" key="1">
    <source>
        <dbReference type="ARBA" id="ARBA00004429"/>
    </source>
</evidence>
<gene>
    <name evidence="9" type="ORF">ACFODT_09305</name>
</gene>
<keyword evidence="7 8" id="KW-0472">Membrane</keyword>
<evidence type="ECO:0000313" key="10">
    <source>
        <dbReference type="Proteomes" id="UP001595384"/>
    </source>
</evidence>
<keyword evidence="10" id="KW-1185">Reference proteome</keyword>
<comment type="similarity">
    <text evidence="2">Belongs to the UPF0283 family.</text>
</comment>
<accession>A0ABV7CBB9</accession>
<evidence type="ECO:0000256" key="6">
    <source>
        <dbReference type="ARBA" id="ARBA00022989"/>
    </source>
</evidence>
<proteinExistence type="inferred from homology"/>
<organism evidence="9 10">
    <name type="scientific">Vibrio zhugei</name>
    <dbReference type="NCBI Taxonomy" id="2479546"/>
    <lineage>
        <taxon>Bacteria</taxon>
        <taxon>Pseudomonadati</taxon>
        <taxon>Pseudomonadota</taxon>
        <taxon>Gammaproteobacteria</taxon>
        <taxon>Vibrionales</taxon>
        <taxon>Vibrionaceae</taxon>
        <taxon>Vibrio</taxon>
    </lineage>
</organism>
<evidence type="ECO:0000256" key="2">
    <source>
        <dbReference type="ARBA" id="ARBA00008255"/>
    </source>
</evidence>
<keyword evidence="6 8" id="KW-1133">Transmembrane helix</keyword>
<dbReference type="PANTHER" id="PTHR39342">
    <property type="entry name" value="UPF0283 MEMBRANE PROTEIN YCJF"/>
    <property type="match status" value="1"/>
</dbReference>
<keyword evidence="3" id="KW-1003">Cell membrane</keyword>
<evidence type="ECO:0000313" key="9">
    <source>
        <dbReference type="EMBL" id="MFC3024023.1"/>
    </source>
</evidence>
<dbReference type="Pfam" id="PF05128">
    <property type="entry name" value="DUF697"/>
    <property type="match status" value="1"/>
</dbReference>
<dbReference type="Proteomes" id="UP001595384">
    <property type="component" value="Unassembled WGS sequence"/>
</dbReference>
<protein>
    <submittedName>
        <fullName evidence="9">YcjF family protein</fullName>
    </submittedName>
</protein>
<dbReference type="InterPro" id="IPR021147">
    <property type="entry name" value="DUF697"/>
</dbReference>
<reference evidence="10" key="1">
    <citation type="journal article" date="2019" name="Int. J. Syst. Evol. Microbiol.">
        <title>The Global Catalogue of Microorganisms (GCM) 10K type strain sequencing project: providing services to taxonomists for standard genome sequencing and annotation.</title>
        <authorList>
            <consortium name="The Broad Institute Genomics Platform"/>
            <consortium name="The Broad Institute Genome Sequencing Center for Infectious Disease"/>
            <person name="Wu L."/>
            <person name="Ma J."/>
        </authorList>
    </citation>
    <scope>NUCLEOTIDE SEQUENCE [LARGE SCALE GENOMIC DNA]</scope>
    <source>
        <strain evidence="10">KCTC 62784</strain>
    </source>
</reference>
<feature type="transmembrane region" description="Helical" evidence="8">
    <location>
        <begin position="92"/>
        <end position="113"/>
    </location>
</feature>
<comment type="subcellular location">
    <subcellularLocation>
        <location evidence="1">Cell inner membrane</location>
        <topology evidence="1">Multi-pass membrane protein</topology>
    </subcellularLocation>
</comment>
<dbReference type="PANTHER" id="PTHR39342:SF1">
    <property type="entry name" value="UPF0283 MEMBRANE PROTEIN YCJF"/>
    <property type="match status" value="1"/>
</dbReference>
<keyword evidence="4" id="KW-0997">Cell inner membrane</keyword>
<keyword evidence="5 8" id="KW-0812">Transmembrane</keyword>
<dbReference type="NCBIfam" id="TIGR01620">
    <property type="entry name" value="hyp_HI0043"/>
    <property type="match status" value="1"/>
</dbReference>
<name>A0ABV7CBB9_9VIBR</name>
<dbReference type="EMBL" id="JBHRSE010000060">
    <property type="protein sequence ID" value="MFC3024023.1"/>
    <property type="molecule type" value="Genomic_DNA"/>
</dbReference>